<evidence type="ECO:0000313" key="5">
    <source>
        <dbReference type="Proteomes" id="UP000693946"/>
    </source>
</evidence>
<dbReference type="InterPro" id="IPR013106">
    <property type="entry name" value="Ig_V-set"/>
</dbReference>
<dbReference type="SMART" id="SM00409">
    <property type="entry name" value="IG"/>
    <property type="match status" value="4"/>
</dbReference>
<sequence length="421" mass="45686">MSLVCFTVVFVTFLMTGAHCDVTEVFAEAGAPAVLPCKSTNNTPSTIIWTKANKGTVWRKLKSGLQYWGSSWTQKGIQRVQCPHPQFVRGDYSLLINNVQWDDGGLYSCSVEAGGWVAENLVMLRIITVSISPSEPILGRDVSVTCDVTPWPYGASVRWMLNGGPVSSETAVASDGVSSNSIVRKKLAARLSGNWTCVVSYKGKEGRASANLTVRGIIQPPTDNTKVYAAVGSSVTLPCIFSPGLIPSSPAWEKLQPGSLFKPSPSLPLPSFSPSSPSSQNPWDKSTALKEVGLKDVGKYRCSGTIQGQKLTRDMQLVIAKIESSVPSKRKGYVTVTCQLSDDKDVTNYEWVHVSYDVNGTQSFGSIQTGKTLIISLVSEENRGAWVCRFSGKEGILGNITYHVQMMSKWKTQRHAGLMST</sequence>
<evidence type="ECO:0000256" key="1">
    <source>
        <dbReference type="SAM" id="MobiDB-lite"/>
    </source>
</evidence>
<dbReference type="GO" id="GO:0009897">
    <property type="term" value="C:external side of plasma membrane"/>
    <property type="evidence" value="ECO:0007669"/>
    <property type="project" value="TreeGrafter"/>
</dbReference>
<dbReference type="PANTHER" id="PTHR11422:SF12">
    <property type="entry name" value="MICROFIBRIL-ASSOCIATED GLYCOPROTEIN 3"/>
    <property type="match status" value="1"/>
</dbReference>
<dbReference type="Proteomes" id="UP000693946">
    <property type="component" value="Linkage Group LG9"/>
</dbReference>
<protein>
    <submittedName>
        <fullName evidence="4">Lymphocyte activation protein 3 protein</fullName>
    </submittedName>
</protein>
<dbReference type="PROSITE" id="PS50835">
    <property type="entry name" value="IG_LIKE"/>
    <property type="match status" value="4"/>
</dbReference>
<keyword evidence="2" id="KW-0732">Signal</keyword>
<dbReference type="GO" id="GO:0042110">
    <property type="term" value="P:T cell activation"/>
    <property type="evidence" value="ECO:0007669"/>
    <property type="project" value="TreeGrafter"/>
</dbReference>
<feature type="chain" id="PRO_5043865589" evidence="2">
    <location>
        <begin position="21"/>
        <end position="421"/>
    </location>
</feature>
<dbReference type="GO" id="GO:0070374">
    <property type="term" value="P:positive regulation of ERK1 and ERK2 cascade"/>
    <property type="evidence" value="ECO:0007669"/>
    <property type="project" value="TreeGrafter"/>
</dbReference>
<dbReference type="GO" id="GO:0045121">
    <property type="term" value="C:membrane raft"/>
    <property type="evidence" value="ECO:0007669"/>
    <property type="project" value="TreeGrafter"/>
</dbReference>
<evidence type="ECO:0000259" key="3">
    <source>
        <dbReference type="PROSITE" id="PS50835"/>
    </source>
</evidence>
<feature type="domain" description="Ig-like" evidence="3">
    <location>
        <begin position="334"/>
        <end position="389"/>
    </location>
</feature>
<dbReference type="PANTHER" id="PTHR11422">
    <property type="entry name" value="T-CELL SURFACE GLYCOPROTEIN CD4"/>
    <property type="match status" value="1"/>
</dbReference>
<dbReference type="InterPro" id="IPR003599">
    <property type="entry name" value="Ig_sub"/>
</dbReference>
<dbReference type="SMART" id="SM00408">
    <property type="entry name" value="IGc2"/>
    <property type="match status" value="3"/>
</dbReference>
<dbReference type="InterPro" id="IPR007110">
    <property type="entry name" value="Ig-like_dom"/>
</dbReference>
<dbReference type="EMBL" id="JAGKHQ010000021">
    <property type="protein sequence ID" value="KAG7475743.1"/>
    <property type="molecule type" value="Genomic_DNA"/>
</dbReference>
<proteinExistence type="predicted"/>
<feature type="compositionally biased region" description="Low complexity" evidence="1">
    <location>
        <begin position="266"/>
        <end position="279"/>
    </location>
</feature>
<feature type="region of interest" description="Disordered" evidence="1">
    <location>
        <begin position="266"/>
        <end position="285"/>
    </location>
</feature>
<feature type="domain" description="Ig-like" evidence="3">
    <location>
        <begin position="220"/>
        <end position="312"/>
    </location>
</feature>
<evidence type="ECO:0000256" key="2">
    <source>
        <dbReference type="SAM" id="SignalP"/>
    </source>
</evidence>
<dbReference type="Pfam" id="PF07686">
    <property type="entry name" value="V-set"/>
    <property type="match status" value="1"/>
</dbReference>
<accession>A0AAV6PV82</accession>
<keyword evidence="5" id="KW-1185">Reference proteome</keyword>
<dbReference type="AlphaFoldDB" id="A0AAV6PV82"/>
<dbReference type="InterPro" id="IPR003598">
    <property type="entry name" value="Ig_sub2"/>
</dbReference>
<feature type="domain" description="Ig-like" evidence="3">
    <location>
        <begin position="30"/>
        <end position="130"/>
    </location>
</feature>
<dbReference type="GO" id="GO:1990782">
    <property type="term" value="F:protein tyrosine kinase binding"/>
    <property type="evidence" value="ECO:0007669"/>
    <property type="project" value="TreeGrafter"/>
</dbReference>
<gene>
    <name evidence="4" type="ORF">JOB18_036652</name>
</gene>
<feature type="signal peptide" evidence="2">
    <location>
        <begin position="1"/>
        <end position="20"/>
    </location>
</feature>
<name>A0AAV6PV82_SOLSE</name>
<dbReference type="GO" id="GO:0042289">
    <property type="term" value="F:MHC class II protein binding"/>
    <property type="evidence" value="ECO:0007669"/>
    <property type="project" value="TreeGrafter"/>
</dbReference>
<comment type="caution">
    <text evidence="4">The sequence shown here is derived from an EMBL/GenBank/DDBJ whole genome shotgun (WGS) entry which is preliminary data.</text>
</comment>
<feature type="domain" description="Ig-like" evidence="3">
    <location>
        <begin position="139"/>
        <end position="213"/>
    </location>
</feature>
<reference evidence="4 5" key="1">
    <citation type="journal article" date="2021" name="Sci. Rep.">
        <title>Chromosome anchoring in Senegalese sole (Solea senegalensis) reveals sex-associated markers and genome rearrangements in flatfish.</title>
        <authorList>
            <person name="Guerrero-Cozar I."/>
            <person name="Gomez-Garrido J."/>
            <person name="Berbel C."/>
            <person name="Martinez-Blanch J.F."/>
            <person name="Alioto T."/>
            <person name="Claros M.G."/>
            <person name="Gagnaire P.A."/>
            <person name="Manchado M."/>
        </authorList>
    </citation>
    <scope>NUCLEOTIDE SEQUENCE [LARGE SCALE GENOMIC DNA]</scope>
    <source>
        <strain evidence="4">Sse05_10M</strain>
    </source>
</reference>
<evidence type="ECO:0000313" key="4">
    <source>
        <dbReference type="EMBL" id="KAG7475743.1"/>
    </source>
</evidence>
<dbReference type="GO" id="GO:0035723">
    <property type="term" value="P:interleukin-15-mediated signaling pathway"/>
    <property type="evidence" value="ECO:0007669"/>
    <property type="project" value="TreeGrafter"/>
</dbReference>
<organism evidence="4 5">
    <name type="scientific">Solea senegalensis</name>
    <name type="common">Senegalese sole</name>
    <dbReference type="NCBI Taxonomy" id="28829"/>
    <lineage>
        <taxon>Eukaryota</taxon>
        <taxon>Metazoa</taxon>
        <taxon>Chordata</taxon>
        <taxon>Craniata</taxon>
        <taxon>Vertebrata</taxon>
        <taxon>Euteleostomi</taxon>
        <taxon>Actinopterygii</taxon>
        <taxon>Neopterygii</taxon>
        <taxon>Teleostei</taxon>
        <taxon>Neoteleostei</taxon>
        <taxon>Acanthomorphata</taxon>
        <taxon>Carangaria</taxon>
        <taxon>Pleuronectiformes</taxon>
        <taxon>Pleuronectoidei</taxon>
        <taxon>Soleidae</taxon>
        <taxon>Solea</taxon>
    </lineage>
</organism>